<dbReference type="VEuPathDB" id="FungiDB:RhiirA1_538877"/>
<name>A0A2I1H8P2_9GLOM</name>
<evidence type="ECO:0000313" key="1">
    <source>
        <dbReference type="EMBL" id="PKY55251.1"/>
    </source>
</evidence>
<gene>
    <name evidence="1" type="ORF">RhiirA4_410411</name>
</gene>
<protein>
    <submittedName>
        <fullName evidence="1">Uncharacterized protein</fullName>
    </submittedName>
</protein>
<dbReference type="VEuPathDB" id="FungiDB:FUN_004938"/>
<organism evidence="1 2">
    <name type="scientific">Rhizophagus irregularis</name>
    <dbReference type="NCBI Taxonomy" id="588596"/>
    <lineage>
        <taxon>Eukaryota</taxon>
        <taxon>Fungi</taxon>
        <taxon>Fungi incertae sedis</taxon>
        <taxon>Mucoromycota</taxon>
        <taxon>Glomeromycotina</taxon>
        <taxon>Glomeromycetes</taxon>
        <taxon>Glomerales</taxon>
        <taxon>Glomeraceae</taxon>
        <taxon>Rhizophagus</taxon>
    </lineage>
</organism>
<dbReference type="EMBL" id="LLXI01001813">
    <property type="protein sequence ID" value="PKY55251.1"/>
    <property type="molecule type" value="Genomic_DNA"/>
</dbReference>
<evidence type="ECO:0000313" key="2">
    <source>
        <dbReference type="Proteomes" id="UP000234323"/>
    </source>
</evidence>
<keyword evidence="2" id="KW-1185">Reference proteome</keyword>
<proteinExistence type="predicted"/>
<sequence>MNVLKVTHIYKVEEFKNIVETSIKKGQYVNIQEVYLILKLSRECNAQGLINFYENHIKSNKGIFREQLSQSENTTNEEMLQVINSILEGQE</sequence>
<comment type="caution">
    <text evidence="1">The sequence shown here is derived from an EMBL/GenBank/DDBJ whole genome shotgun (WGS) entry which is preliminary data.</text>
</comment>
<dbReference type="Proteomes" id="UP000234323">
    <property type="component" value="Unassembled WGS sequence"/>
</dbReference>
<reference evidence="1 2" key="1">
    <citation type="submission" date="2015-10" db="EMBL/GenBank/DDBJ databases">
        <title>Genome analyses suggest a sexual origin of heterokaryosis in a supposedly ancient asexual fungus.</title>
        <authorList>
            <person name="Ropars J."/>
            <person name="Sedzielewska K."/>
            <person name="Noel J."/>
            <person name="Charron P."/>
            <person name="Farinelli L."/>
            <person name="Marton T."/>
            <person name="Kruger M."/>
            <person name="Pelin A."/>
            <person name="Brachmann A."/>
            <person name="Corradi N."/>
        </authorList>
    </citation>
    <scope>NUCLEOTIDE SEQUENCE [LARGE SCALE GENOMIC DNA]</scope>
    <source>
        <strain evidence="1 2">A4</strain>
    </source>
</reference>
<accession>A0A2I1H8P2</accession>
<dbReference type="AlphaFoldDB" id="A0A2I1H8P2"/>
<dbReference type="VEuPathDB" id="FungiDB:RhiirFUN_007079"/>